<accession>A0ABS5KW77</accession>
<dbReference type="RefSeq" id="WP_212012864.1">
    <property type="nucleotide sequence ID" value="NZ_JAAFYZ010000099.1"/>
</dbReference>
<evidence type="ECO:0000313" key="2">
    <source>
        <dbReference type="Proteomes" id="UP000730482"/>
    </source>
</evidence>
<evidence type="ECO:0000313" key="1">
    <source>
        <dbReference type="EMBL" id="MBS2550327.1"/>
    </source>
</evidence>
<keyword evidence="2" id="KW-1185">Reference proteome</keyword>
<reference evidence="1 2" key="1">
    <citation type="submission" date="2020-02" db="EMBL/GenBank/DDBJ databases">
        <title>Acidophilic actinobacteria isolated from forest soil.</title>
        <authorList>
            <person name="Golinska P."/>
        </authorList>
    </citation>
    <scope>NUCLEOTIDE SEQUENCE [LARGE SCALE GENOMIC DNA]</scope>
    <source>
        <strain evidence="1 2">NL8</strain>
    </source>
</reference>
<proteinExistence type="predicted"/>
<organism evidence="1 2">
    <name type="scientific">Catenulispora pinistramenti</name>
    <dbReference type="NCBI Taxonomy" id="2705254"/>
    <lineage>
        <taxon>Bacteria</taxon>
        <taxon>Bacillati</taxon>
        <taxon>Actinomycetota</taxon>
        <taxon>Actinomycetes</taxon>
        <taxon>Catenulisporales</taxon>
        <taxon>Catenulisporaceae</taxon>
        <taxon>Catenulispora</taxon>
    </lineage>
</organism>
<name>A0ABS5KW77_9ACTN</name>
<dbReference type="EMBL" id="JAAFYZ010000099">
    <property type="protein sequence ID" value="MBS2550327.1"/>
    <property type="molecule type" value="Genomic_DNA"/>
</dbReference>
<sequence>MRLRVMVLTSSDEEADDAAPWASGLWQELADLDEISVEAEENQVAGAKGDGATGGSLLVKLPGTELVRAVLGTLREWVTRTGRSVEVSLDGDVLKLTGASREQQNRIIEAWLDRHAPGA</sequence>
<dbReference type="Proteomes" id="UP000730482">
    <property type="component" value="Unassembled WGS sequence"/>
</dbReference>
<protein>
    <submittedName>
        <fullName evidence="1">Uncharacterized protein</fullName>
    </submittedName>
</protein>
<gene>
    <name evidence="1" type="ORF">KGQ19_26000</name>
</gene>
<comment type="caution">
    <text evidence="1">The sequence shown here is derived from an EMBL/GenBank/DDBJ whole genome shotgun (WGS) entry which is preliminary data.</text>
</comment>